<evidence type="ECO:0000256" key="4">
    <source>
        <dbReference type="SAM" id="MobiDB-lite"/>
    </source>
</evidence>
<dbReference type="GO" id="GO:0008270">
    <property type="term" value="F:zinc ion binding"/>
    <property type="evidence" value="ECO:0007669"/>
    <property type="project" value="InterPro"/>
</dbReference>
<dbReference type="SUPFAM" id="SSF48452">
    <property type="entry name" value="TPR-like"/>
    <property type="match status" value="1"/>
</dbReference>
<dbReference type="PROSITE" id="PS51375">
    <property type="entry name" value="PPR"/>
    <property type="match status" value="5"/>
</dbReference>
<dbReference type="PANTHER" id="PTHR47926">
    <property type="entry name" value="PENTATRICOPEPTIDE REPEAT-CONTAINING PROTEIN"/>
    <property type="match status" value="1"/>
</dbReference>
<evidence type="ECO:0000313" key="6">
    <source>
        <dbReference type="EMBL" id="TXG72141.1"/>
    </source>
</evidence>
<dbReference type="FunFam" id="1.25.40.10:FF:000031">
    <property type="entry name" value="Pentatricopeptide repeat-containing protein mitochondrial"/>
    <property type="match status" value="1"/>
</dbReference>
<evidence type="ECO:0000256" key="3">
    <source>
        <dbReference type="PROSITE-ProRule" id="PRU00708"/>
    </source>
</evidence>
<dbReference type="Gene3D" id="1.25.40.10">
    <property type="entry name" value="Tetratricopeptide repeat domain"/>
    <property type="match status" value="4"/>
</dbReference>
<dbReference type="GO" id="GO:0009451">
    <property type="term" value="P:RNA modification"/>
    <property type="evidence" value="ECO:0007669"/>
    <property type="project" value="InterPro"/>
</dbReference>
<feature type="domain" description="DYW" evidence="5">
    <location>
        <begin position="594"/>
        <end position="685"/>
    </location>
</feature>
<dbReference type="Pfam" id="PF01535">
    <property type="entry name" value="PPR"/>
    <property type="match status" value="3"/>
</dbReference>
<dbReference type="FunFam" id="1.25.40.10:FF:000344">
    <property type="entry name" value="Pentatricopeptide repeat-containing protein"/>
    <property type="match status" value="1"/>
</dbReference>
<evidence type="ECO:0000259" key="5">
    <source>
        <dbReference type="Pfam" id="PF14432"/>
    </source>
</evidence>
<dbReference type="Pfam" id="PF20431">
    <property type="entry name" value="E_motif"/>
    <property type="match status" value="1"/>
</dbReference>
<proteinExistence type="inferred from homology"/>
<dbReference type="Pfam" id="PF13812">
    <property type="entry name" value="PPR_3"/>
    <property type="match status" value="1"/>
</dbReference>
<feature type="repeat" description="PPR" evidence="3">
    <location>
        <begin position="243"/>
        <end position="277"/>
    </location>
</feature>
<keyword evidence="2" id="KW-0677">Repeat</keyword>
<dbReference type="PANTHER" id="PTHR47926:SF426">
    <property type="entry name" value="TETRATRICOPEPTIDE-LIKE HELICAL DOMAIN SUPERFAMILY, DYW DOMAIN-CONTAINING PROTEIN"/>
    <property type="match status" value="1"/>
</dbReference>
<feature type="repeat" description="PPR" evidence="3">
    <location>
        <begin position="379"/>
        <end position="413"/>
    </location>
</feature>
<evidence type="ECO:0000256" key="2">
    <source>
        <dbReference type="ARBA" id="ARBA00022737"/>
    </source>
</evidence>
<dbReference type="InterPro" id="IPR011990">
    <property type="entry name" value="TPR-like_helical_dom_sf"/>
</dbReference>
<feature type="repeat" description="PPR" evidence="3">
    <location>
        <begin position="142"/>
        <end position="176"/>
    </location>
</feature>
<dbReference type="InterPro" id="IPR046848">
    <property type="entry name" value="E_motif"/>
</dbReference>
<dbReference type="InterPro" id="IPR002885">
    <property type="entry name" value="PPR_rpt"/>
</dbReference>
<feature type="repeat" description="PPR" evidence="3">
    <location>
        <begin position="41"/>
        <end position="75"/>
    </location>
</feature>
<evidence type="ECO:0000256" key="1">
    <source>
        <dbReference type="ARBA" id="ARBA00006643"/>
    </source>
</evidence>
<dbReference type="AlphaFoldDB" id="A0A5C7ISB6"/>
<dbReference type="Pfam" id="PF14432">
    <property type="entry name" value="DYW_deaminase"/>
    <property type="match status" value="1"/>
</dbReference>
<dbReference type="GO" id="GO:0003723">
    <property type="term" value="F:RNA binding"/>
    <property type="evidence" value="ECO:0007669"/>
    <property type="project" value="InterPro"/>
</dbReference>
<dbReference type="OrthoDB" id="428658at2759"/>
<accession>A0A5C7ISB6</accession>
<reference evidence="7" key="1">
    <citation type="journal article" date="2019" name="Gigascience">
        <title>De novo genome assembly of the endangered Acer yangbiense, a plant species with extremely small populations endemic to Yunnan Province, China.</title>
        <authorList>
            <person name="Yang J."/>
            <person name="Wariss H.M."/>
            <person name="Tao L."/>
            <person name="Zhang R."/>
            <person name="Yun Q."/>
            <person name="Hollingsworth P."/>
            <person name="Dao Z."/>
            <person name="Luo G."/>
            <person name="Guo H."/>
            <person name="Ma Y."/>
            <person name="Sun W."/>
        </authorList>
    </citation>
    <scope>NUCLEOTIDE SEQUENCE [LARGE SCALE GENOMIC DNA]</scope>
    <source>
        <strain evidence="7">cv. Malutang</strain>
    </source>
</reference>
<organism evidence="6 7">
    <name type="scientific">Acer yangbiense</name>
    <dbReference type="NCBI Taxonomy" id="1000413"/>
    <lineage>
        <taxon>Eukaryota</taxon>
        <taxon>Viridiplantae</taxon>
        <taxon>Streptophyta</taxon>
        <taxon>Embryophyta</taxon>
        <taxon>Tracheophyta</taxon>
        <taxon>Spermatophyta</taxon>
        <taxon>Magnoliopsida</taxon>
        <taxon>eudicotyledons</taxon>
        <taxon>Gunneridae</taxon>
        <taxon>Pentapetalae</taxon>
        <taxon>rosids</taxon>
        <taxon>malvids</taxon>
        <taxon>Sapindales</taxon>
        <taxon>Sapindaceae</taxon>
        <taxon>Hippocastanoideae</taxon>
        <taxon>Acereae</taxon>
        <taxon>Acer</taxon>
    </lineage>
</organism>
<protein>
    <recommendedName>
        <fullName evidence="5">DYW domain-containing protein</fullName>
    </recommendedName>
</protein>
<dbReference type="FunFam" id="1.25.40.10:FF:000366">
    <property type="entry name" value="Pentatricopeptide (PPR) repeat-containing protein"/>
    <property type="match status" value="1"/>
</dbReference>
<evidence type="ECO:0000313" key="7">
    <source>
        <dbReference type="Proteomes" id="UP000323000"/>
    </source>
</evidence>
<dbReference type="NCBIfam" id="TIGR00756">
    <property type="entry name" value="PPR"/>
    <property type="match status" value="4"/>
</dbReference>
<keyword evidence="7" id="KW-1185">Reference proteome</keyword>
<comment type="similarity">
    <text evidence="1">Belongs to the PPR family. PCMP-H subfamily.</text>
</comment>
<dbReference type="EMBL" id="VAHF01000001">
    <property type="protein sequence ID" value="TXG72141.1"/>
    <property type="molecule type" value="Genomic_DNA"/>
</dbReference>
<sequence>MLSRPPTHFLSHSSFKFVRECINSGDLERARYLFDKVPQPDLRAWTLIISAHTQCGFPKEAIKLYNTLKSRKISPDRLLLLSVAKACATAADLFKAKEVHDDAIRFRFHSDTLLGNGLIDMYAKCKYIDGARLVFEGMLVKDVVSWTALCSSYVNCGMQEQALVAFREMGSNGVRPNSMTMSSILPACSDLKFLNSGRQIHGYAIRNGMESNVFVSSALVNMYASCSSIRQAEMVFENMSRRDVVSWNVILTACFLNKECEKGLALFYRMRNESVKLNIASWTVIIGGCTQNGRNELALQIFGHMQGSGFKPNRIMIASIIPACTNLESIKGGKEIHGYIFRNQLLEDLKATTALIFMYAKCGDLELSQRVFSMMPIKDTITWNTIIIANSMHGNGEEALSLFHKMLDSGVKPNSVTFIGVLSGCSHSCLVDKGFSIFNSMSRDYSIEPKAEHFSCMVDVLSRAGRLKEAYEFIQRMSIEPTAGAWGALLGACRVYKNVELGKIAAKRLFEIEPDNPGNYALLFNIYVTAKLWDEASETRKLMRDRRIAKTPGYSWVQVRNRVYTFVVGDRSNKRYDEIYRFLDELGEKMRLAGYIPNTDFVLQDVNEEEKQGILCNHSEKLAVAFGILNSNGESSIRVFKNLRICGDCHNAIKFMAKIVGLQIIVRDSLRFHHFKDGYCSCRDFCCFLSGLRDDIKAGVQLLKPVGLLQAFEQARFQEEFISVTSRKGKSRSTFNKSTLVLPGPSQTTPSLRANTATT</sequence>
<dbReference type="InterPro" id="IPR032867">
    <property type="entry name" value="DYW_dom"/>
</dbReference>
<gene>
    <name evidence="6" type="ORF">EZV62_000720</name>
</gene>
<dbReference type="FunFam" id="1.25.40.10:FF:003116">
    <property type="entry name" value="Uncharacterized protein"/>
    <property type="match status" value="1"/>
</dbReference>
<name>A0A5C7ISB6_9ROSI</name>
<feature type="repeat" description="PPR" evidence="3">
    <location>
        <begin position="278"/>
        <end position="312"/>
    </location>
</feature>
<dbReference type="InterPro" id="IPR046960">
    <property type="entry name" value="PPR_At4g14850-like_plant"/>
</dbReference>
<comment type="caution">
    <text evidence="6">The sequence shown here is derived from an EMBL/GenBank/DDBJ whole genome shotgun (WGS) entry which is preliminary data.</text>
</comment>
<feature type="region of interest" description="Disordered" evidence="4">
    <location>
        <begin position="735"/>
        <end position="759"/>
    </location>
</feature>
<dbReference type="Pfam" id="PF13041">
    <property type="entry name" value="PPR_2"/>
    <property type="match status" value="2"/>
</dbReference>
<dbReference type="Proteomes" id="UP000323000">
    <property type="component" value="Chromosome 1"/>
</dbReference>